<name>A0ABV6C6F3_9GAMM</name>
<comment type="caution">
    <text evidence="1">The sequence shown here is derived from an EMBL/GenBank/DDBJ whole genome shotgun (WGS) entry which is preliminary data.</text>
</comment>
<sequence>MQINLGALLLICSHSMEEPNLTYAHCNVVHSKPNTSAFVYNNLPAYSTLKLSWTHSVEKIEWHESYILDNYQFFLDEVRLKGSGAGMEIPNEAIFKESYWIHYPNTNLGQLSLTYSPYTPDYQLCIAQRCANLFDWMAKNFETHLSSELSYRVSIEVFSHINFNL</sequence>
<keyword evidence="2" id="KW-1185">Reference proteome</keyword>
<accession>A0ABV6C6F3</accession>
<dbReference type="Proteomes" id="UP001589758">
    <property type="component" value="Unassembled WGS sequence"/>
</dbReference>
<dbReference type="RefSeq" id="WP_385875317.1">
    <property type="nucleotide sequence ID" value="NZ_JBHLXE010000010.1"/>
</dbReference>
<dbReference type="InterPro" id="IPR015001">
    <property type="entry name" value="DUF1850"/>
</dbReference>
<dbReference type="EMBL" id="JBHLXE010000010">
    <property type="protein sequence ID" value="MFC0178547.1"/>
    <property type="molecule type" value="Genomic_DNA"/>
</dbReference>
<reference evidence="1 2" key="1">
    <citation type="submission" date="2024-09" db="EMBL/GenBank/DDBJ databases">
        <authorList>
            <person name="Sun Q."/>
            <person name="Mori K."/>
        </authorList>
    </citation>
    <scope>NUCLEOTIDE SEQUENCE [LARGE SCALE GENOMIC DNA]</scope>
    <source>
        <strain evidence="1 2">CCM 8545</strain>
    </source>
</reference>
<organism evidence="1 2">
    <name type="scientific">Thorsellia kenyensis</name>
    <dbReference type="NCBI Taxonomy" id="1549888"/>
    <lineage>
        <taxon>Bacteria</taxon>
        <taxon>Pseudomonadati</taxon>
        <taxon>Pseudomonadota</taxon>
        <taxon>Gammaproteobacteria</taxon>
        <taxon>Enterobacterales</taxon>
        <taxon>Thorselliaceae</taxon>
        <taxon>Thorsellia</taxon>
    </lineage>
</organism>
<evidence type="ECO:0000313" key="2">
    <source>
        <dbReference type="Proteomes" id="UP001589758"/>
    </source>
</evidence>
<gene>
    <name evidence="1" type="ORF">ACFFIT_00250</name>
</gene>
<proteinExistence type="predicted"/>
<protein>
    <submittedName>
        <fullName evidence="1">DUF1850 domain-containing protein</fullName>
    </submittedName>
</protein>
<dbReference type="Pfam" id="PF08905">
    <property type="entry name" value="DUF1850"/>
    <property type="match status" value="1"/>
</dbReference>
<evidence type="ECO:0000313" key="1">
    <source>
        <dbReference type="EMBL" id="MFC0178547.1"/>
    </source>
</evidence>